<dbReference type="Pfam" id="PF01381">
    <property type="entry name" value="HTH_3"/>
    <property type="match status" value="1"/>
</dbReference>
<reference evidence="3 4" key="1">
    <citation type="submission" date="2018-04" db="EMBL/GenBank/DDBJ databases">
        <title>Genomic Encyclopedia of Archaeal and Bacterial Type Strains, Phase II (KMG-II): from individual species to whole genera.</title>
        <authorList>
            <person name="Goeker M."/>
        </authorList>
    </citation>
    <scope>NUCLEOTIDE SEQUENCE [LARGE SCALE GENOMIC DNA]</scope>
    <source>
        <strain evidence="3 4">DSM 23382</strain>
    </source>
</reference>
<dbReference type="CDD" id="cd00093">
    <property type="entry name" value="HTH_XRE"/>
    <property type="match status" value="1"/>
</dbReference>
<evidence type="ECO:0000256" key="1">
    <source>
        <dbReference type="ARBA" id="ARBA00023125"/>
    </source>
</evidence>
<dbReference type="InterPro" id="IPR001387">
    <property type="entry name" value="Cro/C1-type_HTH"/>
</dbReference>
<dbReference type="PROSITE" id="PS50943">
    <property type="entry name" value="HTH_CROC1"/>
    <property type="match status" value="1"/>
</dbReference>
<dbReference type="SMART" id="SM00530">
    <property type="entry name" value="HTH_XRE"/>
    <property type="match status" value="1"/>
</dbReference>
<feature type="domain" description="HTH cro/C1-type" evidence="2">
    <location>
        <begin position="66"/>
        <end position="120"/>
    </location>
</feature>
<dbReference type="PANTHER" id="PTHR46797">
    <property type="entry name" value="HTH-TYPE TRANSCRIPTIONAL REGULATOR"/>
    <property type="match status" value="1"/>
</dbReference>
<dbReference type="RefSeq" id="WP_107992120.1">
    <property type="nucleotide sequence ID" value="NZ_QAYG01000016.1"/>
</dbReference>
<dbReference type="EMBL" id="QAYG01000016">
    <property type="protein sequence ID" value="PTW53600.1"/>
    <property type="molecule type" value="Genomic_DNA"/>
</dbReference>
<keyword evidence="1" id="KW-0238">DNA-binding</keyword>
<dbReference type="GO" id="GO:0003677">
    <property type="term" value="F:DNA binding"/>
    <property type="evidence" value="ECO:0007669"/>
    <property type="project" value="UniProtKB-KW"/>
</dbReference>
<dbReference type="OrthoDB" id="407979at2"/>
<organism evidence="3 4">
    <name type="scientific">Breoghania corrubedonensis</name>
    <dbReference type="NCBI Taxonomy" id="665038"/>
    <lineage>
        <taxon>Bacteria</taxon>
        <taxon>Pseudomonadati</taxon>
        <taxon>Pseudomonadota</taxon>
        <taxon>Alphaproteobacteria</taxon>
        <taxon>Hyphomicrobiales</taxon>
        <taxon>Stappiaceae</taxon>
        <taxon>Breoghania</taxon>
    </lineage>
</organism>
<gene>
    <name evidence="3" type="ORF">C8N35_11655</name>
</gene>
<evidence type="ECO:0000313" key="4">
    <source>
        <dbReference type="Proteomes" id="UP000244081"/>
    </source>
</evidence>
<dbReference type="PANTHER" id="PTHR46797:SF1">
    <property type="entry name" value="METHYLPHOSPHONATE SYNTHASE"/>
    <property type="match status" value="1"/>
</dbReference>
<evidence type="ECO:0000259" key="2">
    <source>
        <dbReference type="PROSITE" id="PS50943"/>
    </source>
</evidence>
<name>A0A2T5UQ04_9HYPH</name>
<protein>
    <submittedName>
        <fullName evidence="3">Helix-turn-helix protein</fullName>
    </submittedName>
</protein>
<dbReference type="SUPFAM" id="SSF47413">
    <property type="entry name" value="lambda repressor-like DNA-binding domains"/>
    <property type="match status" value="1"/>
</dbReference>
<feature type="non-terminal residue" evidence="3">
    <location>
        <position position="124"/>
    </location>
</feature>
<dbReference type="AlphaFoldDB" id="A0A2T5UQ04"/>
<proteinExistence type="predicted"/>
<dbReference type="Proteomes" id="UP000244081">
    <property type="component" value="Unassembled WGS sequence"/>
</dbReference>
<dbReference type="Gene3D" id="1.10.260.40">
    <property type="entry name" value="lambda repressor-like DNA-binding domains"/>
    <property type="match status" value="1"/>
</dbReference>
<sequence length="124" mass="13138">MSKVQNITSPSGDTMVVMSAAEYEALLDQIDIARVAGIHRAVEAGERETFPGELIGALLEDGASPVKLLREHRGWTASAVAAKAGISQAYFSEIESGKKEGSLRSLQKIATALGVSLEMLLPRA</sequence>
<dbReference type="GO" id="GO:0005829">
    <property type="term" value="C:cytosol"/>
    <property type="evidence" value="ECO:0007669"/>
    <property type="project" value="TreeGrafter"/>
</dbReference>
<dbReference type="InterPro" id="IPR050807">
    <property type="entry name" value="TransReg_Diox_bact_type"/>
</dbReference>
<evidence type="ECO:0000313" key="3">
    <source>
        <dbReference type="EMBL" id="PTW53600.1"/>
    </source>
</evidence>
<accession>A0A2T5UQ04</accession>
<dbReference type="InterPro" id="IPR010982">
    <property type="entry name" value="Lambda_DNA-bd_dom_sf"/>
</dbReference>
<comment type="caution">
    <text evidence="3">The sequence shown here is derived from an EMBL/GenBank/DDBJ whole genome shotgun (WGS) entry which is preliminary data.</text>
</comment>
<keyword evidence="4" id="KW-1185">Reference proteome</keyword>
<dbReference type="GO" id="GO:0003700">
    <property type="term" value="F:DNA-binding transcription factor activity"/>
    <property type="evidence" value="ECO:0007669"/>
    <property type="project" value="TreeGrafter"/>
</dbReference>